<dbReference type="GO" id="GO:0016810">
    <property type="term" value="F:hydrolase activity, acting on carbon-nitrogen (but not peptide) bonds"/>
    <property type="evidence" value="ECO:0007669"/>
    <property type="project" value="InterPro"/>
</dbReference>
<proteinExistence type="predicted"/>
<evidence type="ECO:0000259" key="1">
    <source>
        <dbReference type="Pfam" id="PF07969"/>
    </source>
</evidence>
<dbReference type="InterPro" id="IPR013108">
    <property type="entry name" value="Amidohydro_3"/>
</dbReference>
<accession>A0A4Z1E3Y3</accession>
<dbReference type="Gene3D" id="2.30.40.10">
    <property type="entry name" value="Urease, subunit C, domain 1"/>
    <property type="match status" value="1"/>
</dbReference>
<name>A0A4Z1E3Y3_9MICO</name>
<sequence length="510" mass="53370">MTARTTRPVPAPATLILREARLVGSTEPFDVRLSGGRTTAIAPAGALRPDRGEEVVALDGRWLVPGLWDAHVHLVQQALAERRLDVSAASSAREAADLVAARVALEDDGGAQPSSATLVGFGFRDATWPDLPEVALLDRAAAGRAVVLVSGDLHCGWFSSAALARFGLEADESGLVREDLFLPIAGVLDDADDALRDTWVREAARGAARRGVVGVSDYEAEHPLSWARRAAPADDGALVLRVRAGVWPQFLDETIAAGRRTGDALPDSPRDAVGQALLTAGPLKVITDGSLNTRTAYCHDPYPGTADRGVLTYAPDELRDLMRRAHAAGITSAIHAIGDDACGLALDAFEATGARGSVEHAQLLTAADVPRFAALGVVASVQPAHLLDDREVAEELWPGRTDRAYVLASLLASGARLALGSDAPVAPLDPWLAIAAAVRRTGDERPAWHAEQRIDAAAALAASTDGHGTTPSVGDVADLTITDVDPLAAHPVARVAGTLVAGEWIYRDGV</sequence>
<evidence type="ECO:0000313" key="3">
    <source>
        <dbReference type="Proteomes" id="UP000297318"/>
    </source>
</evidence>
<gene>
    <name evidence="2" type="ORF">SERN_1187</name>
</gene>
<feature type="domain" description="Amidohydrolase 3" evidence="1">
    <location>
        <begin position="54"/>
        <end position="506"/>
    </location>
</feature>
<dbReference type="Gene3D" id="3.10.310.70">
    <property type="match status" value="1"/>
</dbReference>
<protein>
    <submittedName>
        <fullName evidence="2">Exoenzymes regulatory protein AepA in lipid-linked oligosaccharide synthesis cluster</fullName>
    </submittedName>
</protein>
<dbReference type="SUPFAM" id="SSF51338">
    <property type="entry name" value="Composite domain of metallo-dependent hydrolases"/>
    <property type="match status" value="1"/>
</dbReference>
<reference evidence="2 3" key="1">
    <citation type="submission" date="2018-11" db="EMBL/GenBank/DDBJ databases">
        <title>Complete genome sequencing of the Actinobacteria Serinibacter sp. K3-2.</title>
        <authorList>
            <person name="Rakitin A.L."/>
            <person name="Beletsky A.V."/>
            <person name="Mardanov A.V."/>
            <person name="Ravin N.V."/>
            <person name="Gromova A.S."/>
            <person name="Filippova S.N."/>
            <person name="Gal'Chenko V.F."/>
        </authorList>
    </citation>
    <scope>NUCLEOTIDE SEQUENCE [LARGE SCALE GENOMIC DNA]</scope>
    <source>
        <strain evidence="2 3">K3-2</strain>
    </source>
</reference>
<dbReference type="Gene3D" id="3.20.20.140">
    <property type="entry name" value="Metal-dependent hydrolases"/>
    <property type="match status" value="1"/>
</dbReference>
<dbReference type="InterPro" id="IPR032466">
    <property type="entry name" value="Metal_Hydrolase"/>
</dbReference>
<dbReference type="PANTHER" id="PTHR22642:SF2">
    <property type="entry name" value="PROTEIN LONG AFTER FAR-RED 3"/>
    <property type="match status" value="1"/>
</dbReference>
<organism evidence="2 3">
    <name type="scientific">Serinibacter arcticus</name>
    <dbReference type="NCBI Taxonomy" id="1655435"/>
    <lineage>
        <taxon>Bacteria</taxon>
        <taxon>Bacillati</taxon>
        <taxon>Actinomycetota</taxon>
        <taxon>Actinomycetes</taxon>
        <taxon>Micrococcales</taxon>
        <taxon>Beutenbergiaceae</taxon>
        <taxon>Serinibacter</taxon>
    </lineage>
</organism>
<dbReference type="Pfam" id="PF07969">
    <property type="entry name" value="Amidohydro_3"/>
    <property type="match status" value="1"/>
</dbReference>
<dbReference type="Proteomes" id="UP000297318">
    <property type="component" value="Unassembled WGS sequence"/>
</dbReference>
<dbReference type="InterPro" id="IPR011059">
    <property type="entry name" value="Metal-dep_hydrolase_composite"/>
</dbReference>
<keyword evidence="3" id="KW-1185">Reference proteome</keyword>
<dbReference type="PANTHER" id="PTHR22642">
    <property type="entry name" value="IMIDAZOLONEPROPIONASE"/>
    <property type="match status" value="1"/>
</dbReference>
<dbReference type="RefSeq" id="WP_233251504.1">
    <property type="nucleotide sequence ID" value="NZ_RHPJ01000002.1"/>
</dbReference>
<dbReference type="AlphaFoldDB" id="A0A4Z1E3Y3"/>
<dbReference type="SUPFAM" id="SSF51556">
    <property type="entry name" value="Metallo-dependent hydrolases"/>
    <property type="match status" value="1"/>
</dbReference>
<evidence type="ECO:0000313" key="2">
    <source>
        <dbReference type="EMBL" id="TGO05183.1"/>
    </source>
</evidence>
<dbReference type="EMBL" id="RHPJ01000002">
    <property type="protein sequence ID" value="TGO05183.1"/>
    <property type="molecule type" value="Genomic_DNA"/>
</dbReference>
<comment type="caution">
    <text evidence="2">The sequence shown here is derived from an EMBL/GenBank/DDBJ whole genome shotgun (WGS) entry which is preliminary data.</text>
</comment>